<keyword evidence="4" id="KW-1185">Reference proteome</keyword>
<comment type="caution">
    <text evidence="3">The sequence shown here is derived from an EMBL/GenBank/DDBJ whole genome shotgun (WGS) entry which is preliminary data.</text>
</comment>
<protein>
    <recommendedName>
        <fullName evidence="2">TonB C-terminal domain-containing protein</fullName>
    </recommendedName>
</protein>
<evidence type="ECO:0000313" key="4">
    <source>
        <dbReference type="Proteomes" id="UP000249177"/>
    </source>
</evidence>
<sequence length="132" mass="14294">MKKNLLLVVALFIASFASAQATATIIDDAPYNYEEVEVRPEFPGGNNELMNFIGKNFKIPDYEGSGGTLKIAFIIEIDGSITNVKVVKDLGDGTGAEAKRVISSSPRWSSGETRGKKVRVLYELPIKIASQG</sequence>
<dbReference type="GO" id="GO:0055085">
    <property type="term" value="P:transmembrane transport"/>
    <property type="evidence" value="ECO:0007669"/>
    <property type="project" value="InterPro"/>
</dbReference>
<feature type="chain" id="PRO_5015921250" description="TonB C-terminal domain-containing protein" evidence="1">
    <location>
        <begin position="20"/>
        <end position="132"/>
    </location>
</feature>
<dbReference type="EMBL" id="QKXH01000011">
    <property type="protein sequence ID" value="PZX92280.1"/>
    <property type="molecule type" value="Genomic_DNA"/>
</dbReference>
<organism evidence="3 4">
    <name type="scientific">Flavobacterium aquariorum</name>
    <dbReference type="NCBI Taxonomy" id="2217670"/>
    <lineage>
        <taxon>Bacteria</taxon>
        <taxon>Pseudomonadati</taxon>
        <taxon>Bacteroidota</taxon>
        <taxon>Flavobacteriia</taxon>
        <taxon>Flavobacteriales</taxon>
        <taxon>Flavobacteriaceae</taxon>
        <taxon>Flavobacterium</taxon>
    </lineage>
</organism>
<feature type="domain" description="TonB C-terminal" evidence="2">
    <location>
        <begin position="63"/>
        <end position="126"/>
    </location>
</feature>
<evidence type="ECO:0000256" key="1">
    <source>
        <dbReference type="SAM" id="SignalP"/>
    </source>
</evidence>
<evidence type="ECO:0000313" key="3">
    <source>
        <dbReference type="EMBL" id="PZX92280.1"/>
    </source>
</evidence>
<dbReference type="OrthoDB" id="1095452at2"/>
<dbReference type="InterPro" id="IPR037682">
    <property type="entry name" value="TonB_C"/>
</dbReference>
<evidence type="ECO:0000259" key="2">
    <source>
        <dbReference type="Pfam" id="PF03544"/>
    </source>
</evidence>
<keyword evidence="1" id="KW-0732">Signal</keyword>
<reference evidence="3 4" key="1">
    <citation type="submission" date="2018-06" db="EMBL/GenBank/DDBJ databases">
        <title>Flavobacterium sp IMCC34762, genome.</title>
        <authorList>
            <person name="Joung Y."/>
            <person name="Cho J."/>
            <person name="Song J."/>
        </authorList>
    </citation>
    <scope>NUCLEOTIDE SEQUENCE [LARGE SCALE GENOMIC DNA]</scope>
    <source>
        <strain evidence="3 4">IMCC34762</strain>
    </source>
</reference>
<dbReference type="Pfam" id="PF03544">
    <property type="entry name" value="TonB_C"/>
    <property type="match status" value="1"/>
</dbReference>
<name>A0A2W7TU72_9FLAO</name>
<proteinExistence type="predicted"/>
<accession>A0A2W7TU72</accession>
<dbReference type="AlphaFoldDB" id="A0A2W7TU72"/>
<dbReference type="Proteomes" id="UP000249177">
    <property type="component" value="Unassembled WGS sequence"/>
</dbReference>
<feature type="signal peptide" evidence="1">
    <location>
        <begin position="1"/>
        <end position="19"/>
    </location>
</feature>
<dbReference type="Gene3D" id="3.30.1150.10">
    <property type="match status" value="1"/>
</dbReference>
<gene>
    <name evidence="3" type="ORF">DOS84_15825</name>
</gene>
<dbReference type="RefSeq" id="WP_111411079.1">
    <property type="nucleotide sequence ID" value="NZ_QKXH01000011.1"/>
</dbReference>
<dbReference type="SUPFAM" id="SSF74653">
    <property type="entry name" value="TolA/TonB C-terminal domain"/>
    <property type="match status" value="1"/>
</dbReference>